<dbReference type="InterPro" id="IPR000531">
    <property type="entry name" value="Beta-barrel_TonB"/>
</dbReference>
<evidence type="ECO:0000256" key="5">
    <source>
        <dbReference type="ARBA" id="ARBA00023077"/>
    </source>
</evidence>
<evidence type="ECO:0000256" key="7">
    <source>
        <dbReference type="ARBA" id="ARBA00023237"/>
    </source>
</evidence>
<keyword evidence="13" id="KW-1185">Reference proteome</keyword>
<dbReference type="NCBIfam" id="TIGR04057">
    <property type="entry name" value="SusC_RagA_signa"/>
    <property type="match status" value="1"/>
</dbReference>
<dbReference type="Pfam" id="PF13715">
    <property type="entry name" value="CarbopepD_reg_2"/>
    <property type="match status" value="1"/>
</dbReference>
<accession>A0A494VZZ1</accession>
<proteinExistence type="inferred from homology"/>
<dbReference type="Gene3D" id="2.60.40.1120">
    <property type="entry name" value="Carboxypeptidase-like, regulatory domain"/>
    <property type="match status" value="1"/>
</dbReference>
<dbReference type="NCBIfam" id="TIGR04056">
    <property type="entry name" value="OMP_RagA_SusC"/>
    <property type="match status" value="1"/>
</dbReference>
<dbReference type="PROSITE" id="PS52016">
    <property type="entry name" value="TONB_DEPENDENT_REC_3"/>
    <property type="match status" value="1"/>
</dbReference>
<evidence type="ECO:0000259" key="11">
    <source>
        <dbReference type="Pfam" id="PF07715"/>
    </source>
</evidence>
<dbReference type="EMBL" id="CP032869">
    <property type="protein sequence ID" value="AYL96542.1"/>
    <property type="molecule type" value="Genomic_DNA"/>
</dbReference>
<protein>
    <submittedName>
        <fullName evidence="12">SusC/RagA family TonB-linked outer membrane protein</fullName>
    </submittedName>
</protein>
<evidence type="ECO:0000259" key="10">
    <source>
        <dbReference type="Pfam" id="PF00593"/>
    </source>
</evidence>
<dbReference type="InterPro" id="IPR023996">
    <property type="entry name" value="TonB-dep_OMP_SusC/RagA"/>
</dbReference>
<gene>
    <name evidence="12" type="ORF">HYN43_015085</name>
</gene>
<comment type="subcellular location">
    <subcellularLocation>
        <location evidence="1 8">Cell outer membrane</location>
        <topology evidence="1 8">Multi-pass membrane protein</topology>
    </subcellularLocation>
</comment>
<keyword evidence="6 8" id="KW-0472">Membrane</keyword>
<evidence type="ECO:0000256" key="9">
    <source>
        <dbReference type="RuleBase" id="RU003357"/>
    </source>
</evidence>
<evidence type="ECO:0000256" key="6">
    <source>
        <dbReference type="ARBA" id="ARBA00023136"/>
    </source>
</evidence>
<evidence type="ECO:0000256" key="4">
    <source>
        <dbReference type="ARBA" id="ARBA00022692"/>
    </source>
</evidence>
<dbReference type="InterPro" id="IPR036942">
    <property type="entry name" value="Beta-barrel_TonB_sf"/>
</dbReference>
<dbReference type="Proteomes" id="UP000270046">
    <property type="component" value="Chromosome"/>
</dbReference>
<feature type="domain" description="TonB-dependent receptor-like beta-barrel" evidence="10">
    <location>
        <begin position="588"/>
        <end position="962"/>
    </location>
</feature>
<dbReference type="InterPro" id="IPR023997">
    <property type="entry name" value="TonB-dep_OMP_SusC/RagA_CS"/>
</dbReference>
<dbReference type="Gene3D" id="2.170.130.10">
    <property type="entry name" value="TonB-dependent receptor, plug domain"/>
    <property type="match status" value="1"/>
</dbReference>
<keyword evidence="5 9" id="KW-0798">TonB box</keyword>
<dbReference type="Pfam" id="PF07715">
    <property type="entry name" value="Plug"/>
    <property type="match status" value="1"/>
</dbReference>
<dbReference type="InterPro" id="IPR039426">
    <property type="entry name" value="TonB-dep_rcpt-like"/>
</dbReference>
<name>A0A494VZZ1_9SPHI</name>
<evidence type="ECO:0000313" key="12">
    <source>
        <dbReference type="EMBL" id="AYL96542.1"/>
    </source>
</evidence>
<feature type="domain" description="TonB-dependent receptor plug" evidence="11">
    <location>
        <begin position="240"/>
        <end position="348"/>
    </location>
</feature>
<dbReference type="InterPro" id="IPR008969">
    <property type="entry name" value="CarboxyPept-like_regulatory"/>
</dbReference>
<dbReference type="GO" id="GO:0009279">
    <property type="term" value="C:cell outer membrane"/>
    <property type="evidence" value="ECO:0007669"/>
    <property type="project" value="UniProtKB-SubCell"/>
</dbReference>
<dbReference type="InterPro" id="IPR037066">
    <property type="entry name" value="Plug_dom_sf"/>
</dbReference>
<comment type="similarity">
    <text evidence="8 9">Belongs to the TonB-dependent receptor family.</text>
</comment>
<evidence type="ECO:0000256" key="3">
    <source>
        <dbReference type="ARBA" id="ARBA00022452"/>
    </source>
</evidence>
<evidence type="ECO:0000313" key="13">
    <source>
        <dbReference type="Proteomes" id="UP000270046"/>
    </source>
</evidence>
<dbReference type="AlphaFoldDB" id="A0A494VZZ1"/>
<sequence length="1199" mass="133517">MNGRNALQLQQRMYSFYKEKLVRSNRRTSLVLKAFRLAAILMVILNMQVSASTLLQKVTLSEKNSTLLSVIEKISNQTGYDFVLPDGVITYARPVTISVQQEELKLVLKKIFDEQPLAYELQEKMVVVSRKNPAQPVKPVTAPKIPVNVTGEVADTSGKPLNSATIRIAGRQGFYYTDEAGKFSFTAEAGEEVTVSFIGYQPYSFKVVSGIPYQKIMLHPATAAITEVSVVSTGYQNIPKERATGSFAQINNELLNRRTGSNIISRLEGVVPGLLFNRNTTASSRGISDISIRGTNTLFSNSQPLIVLDGFPFDGDISNINPNDIENITILKDAAAASIWGVKSGNGVIVLTTKKGKRNEKLAVELNANVTATAKPDLFYSSSYLNSSDYIDIEQRLFKTGFYDGQIGDPLQVTSPVVNILASQRDGKLSAADADAQINALRKLDTRSQLDKYFYRRGFLQQYSLNFRGGGDKSDYYFSAGEDHNTATLTGNKNNRITLNANYNFYPVKNLQLSASFNYIQANATANSTAANTTAGGRYVNFTFPYEAFADGNGNPLPIVRGLNYEFAKDAQQQGYLDWLYRPLDELRNADNTSSAIENRINVGAQYRLIPGLDISLKYQFERQSSNSDNYYSTATFYARNLINQYAQSNGNGTFTYPIPNEGILRQSDGLLISHRARGQISYDREIASGHRLSAIIGSEVSSAVTDSRDGTVYGYDKDTRTSAAQIDYASYFNLNPESGAVRIPTNLGFAKFTDHYISYFGNAAYTYLDRYTFSVSGRIDRSNLFGVATNHKSVPLYSTGLAWDISKEQFYHLNWLPYLKVRATYGYNANVNKSASAITTLEQQSNAYYSGVPYNMINSPGNPELRWEKVRIANFGIDYSLKNNILSGSFEYYTKRGIDLFGSSPLPPSAGFTTFFGNTANTSGHGFDLVLNSRNIYHNDFKWTSNLLISYVIDKVTVYDDPASTLTYLASGSGNGGTITPFVGQPIYGIYSFKSGPLTHDTGDPQGYLDGQLSTDYKSILSRTGIADLYYNGPSRPTTFGSFRNTFTYRNWTFSANIIFKLNYYFRRPSTGLSYDQITYGIVNRDYANRWQNPGDEAHTTVPSILMPPANTDRSTFYQYSQALIDKGDHIRLQDIRLTYAFKPFSGNNPVFKRLEVFCYLNNVGILWRANKDHLDPDLASGTYPLPRTLSIGINSRF</sequence>
<dbReference type="OrthoDB" id="687738at2"/>
<keyword evidence="4 8" id="KW-0812">Transmembrane</keyword>
<dbReference type="InterPro" id="IPR012910">
    <property type="entry name" value="Plug_dom"/>
</dbReference>
<dbReference type="Pfam" id="PF00593">
    <property type="entry name" value="TonB_dep_Rec_b-barrel"/>
    <property type="match status" value="1"/>
</dbReference>
<keyword evidence="3 8" id="KW-1134">Transmembrane beta strand</keyword>
<keyword evidence="2 8" id="KW-0813">Transport</keyword>
<dbReference type="Gene3D" id="2.40.170.20">
    <property type="entry name" value="TonB-dependent receptor, beta-barrel domain"/>
    <property type="match status" value="1"/>
</dbReference>
<dbReference type="KEGG" id="muh:HYN43_015085"/>
<evidence type="ECO:0000256" key="8">
    <source>
        <dbReference type="PROSITE-ProRule" id="PRU01360"/>
    </source>
</evidence>
<reference evidence="12 13" key="1">
    <citation type="submission" date="2018-10" db="EMBL/GenBank/DDBJ databases">
        <title>Genome sequencing of Mucilaginibacter sp. HYN0043.</title>
        <authorList>
            <person name="Kim M."/>
            <person name="Yi H."/>
        </authorList>
    </citation>
    <scope>NUCLEOTIDE SEQUENCE [LARGE SCALE GENOMIC DNA]</scope>
    <source>
        <strain evidence="12 13">HYN0043</strain>
    </source>
</reference>
<evidence type="ECO:0000256" key="2">
    <source>
        <dbReference type="ARBA" id="ARBA00022448"/>
    </source>
</evidence>
<dbReference type="SUPFAM" id="SSF49464">
    <property type="entry name" value="Carboxypeptidase regulatory domain-like"/>
    <property type="match status" value="1"/>
</dbReference>
<evidence type="ECO:0000256" key="1">
    <source>
        <dbReference type="ARBA" id="ARBA00004571"/>
    </source>
</evidence>
<dbReference type="SUPFAM" id="SSF56935">
    <property type="entry name" value="Porins"/>
    <property type="match status" value="1"/>
</dbReference>
<organism evidence="12 13">
    <name type="scientific">Mucilaginibacter celer</name>
    <dbReference type="NCBI Taxonomy" id="2305508"/>
    <lineage>
        <taxon>Bacteria</taxon>
        <taxon>Pseudomonadati</taxon>
        <taxon>Bacteroidota</taxon>
        <taxon>Sphingobacteriia</taxon>
        <taxon>Sphingobacteriales</taxon>
        <taxon>Sphingobacteriaceae</taxon>
        <taxon>Mucilaginibacter</taxon>
    </lineage>
</organism>
<keyword evidence="7 8" id="KW-0998">Cell outer membrane</keyword>